<name>A0ABX3ZW18_9RHOB</name>
<organism evidence="1 2">
    <name type="scientific">Haematobacter missouriensis</name>
    <dbReference type="NCBI Taxonomy" id="366616"/>
    <lineage>
        <taxon>Bacteria</taxon>
        <taxon>Pseudomonadati</taxon>
        <taxon>Pseudomonadota</taxon>
        <taxon>Alphaproteobacteria</taxon>
        <taxon>Rhodobacterales</taxon>
        <taxon>Paracoccaceae</taxon>
        <taxon>Haematobacter</taxon>
    </lineage>
</organism>
<dbReference type="Proteomes" id="UP000214673">
    <property type="component" value="Unassembled WGS sequence"/>
</dbReference>
<reference evidence="1 2" key="1">
    <citation type="submission" date="2016-11" db="EMBL/GenBank/DDBJ databases">
        <title>Comparison of Traditional DNA-DNA Hybridization with In Silico Genomic Analysis.</title>
        <authorList>
            <person name="Nicholson A.C."/>
            <person name="Sammons S."/>
            <person name="Humrighouse B.W."/>
            <person name="Graziano J."/>
            <person name="Lasker B."/>
            <person name="Whitney A.M."/>
            <person name="Mcquiston J.R."/>
        </authorList>
    </citation>
    <scope>NUCLEOTIDE SEQUENCE [LARGE SCALE GENOMIC DNA]</scope>
    <source>
        <strain evidence="1 2">H1892</strain>
    </source>
</reference>
<gene>
    <name evidence="1" type="ORF">CDV53_04250</name>
</gene>
<evidence type="ECO:0000313" key="1">
    <source>
        <dbReference type="EMBL" id="OWJ78129.1"/>
    </source>
</evidence>
<sequence>MWTGTYNRLHLHVSASDRAVIRAARLVIDPLFQRSREHREGRHAFFRAMLDNHQRARRIVEEYRL</sequence>
<evidence type="ECO:0000313" key="2">
    <source>
        <dbReference type="Proteomes" id="UP000214673"/>
    </source>
</evidence>
<dbReference type="EMBL" id="NIPV01000012">
    <property type="protein sequence ID" value="OWJ78129.1"/>
    <property type="molecule type" value="Genomic_DNA"/>
</dbReference>
<protein>
    <recommendedName>
        <fullName evidence="3">Transposase</fullName>
    </recommendedName>
</protein>
<comment type="caution">
    <text evidence="1">The sequence shown here is derived from an EMBL/GenBank/DDBJ whole genome shotgun (WGS) entry which is preliminary data.</text>
</comment>
<dbReference type="RefSeq" id="WP_035746427.1">
    <property type="nucleotide sequence ID" value="NZ_JFGS01000031.1"/>
</dbReference>
<evidence type="ECO:0008006" key="3">
    <source>
        <dbReference type="Google" id="ProtNLM"/>
    </source>
</evidence>
<accession>A0ABX3ZW18</accession>
<proteinExistence type="predicted"/>
<keyword evidence="2" id="KW-1185">Reference proteome</keyword>